<evidence type="ECO:0008006" key="3">
    <source>
        <dbReference type="Google" id="ProtNLM"/>
    </source>
</evidence>
<accession>A0ABT9Q975</accession>
<comment type="caution">
    <text evidence="1">The sequence shown here is derived from an EMBL/GenBank/DDBJ whole genome shotgun (WGS) entry which is preliminary data.</text>
</comment>
<protein>
    <recommendedName>
        <fullName evidence="3">Immunity protein Imm1</fullName>
    </recommendedName>
</protein>
<dbReference type="RefSeq" id="WP_307557399.1">
    <property type="nucleotide sequence ID" value="NZ_JAUSQU010000001.1"/>
</dbReference>
<dbReference type="EMBL" id="JAUSQU010000001">
    <property type="protein sequence ID" value="MDP9843286.1"/>
    <property type="molecule type" value="Genomic_DNA"/>
</dbReference>
<evidence type="ECO:0000313" key="1">
    <source>
        <dbReference type="EMBL" id="MDP9843286.1"/>
    </source>
</evidence>
<reference evidence="1 2" key="1">
    <citation type="submission" date="2023-07" db="EMBL/GenBank/DDBJ databases">
        <title>Sequencing the genomes of 1000 actinobacteria strains.</title>
        <authorList>
            <person name="Klenk H.-P."/>
        </authorList>
    </citation>
    <scope>NUCLEOTIDE SEQUENCE [LARGE SCALE GENOMIC DNA]</scope>
    <source>
        <strain evidence="1 2">DSM 46740</strain>
    </source>
</reference>
<evidence type="ECO:0000313" key="2">
    <source>
        <dbReference type="Proteomes" id="UP001225356"/>
    </source>
</evidence>
<organism evidence="1 2">
    <name type="scientific">Streptosporangium lutulentum</name>
    <dbReference type="NCBI Taxonomy" id="1461250"/>
    <lineage>
        <taxon>Bacteria</taxon>
        <taxon>Bacillati</taxon>
        <taxon>Actinomycetota</taxon>
        <taxon>Actinomycetes</taxon>
        <taxon>Streptosporangiales</taxon>
        <taxon>Streptosporangiaceae</taxon>
        <taxon>Streptosporangium</taxon>
    </lineage>
</organism>
<proteinExistence type="predicted"/>
<gene>
    <name evidence="1" type="ORF">J2853_002497</name>
</gene>
<keyword evidence="2" id="KW-1185">Reference proteome</keyword>
<sequence length="153" mass="17556">MSDFTRKIVDDQAEGERSSLVHYLLTGEHGTIEVLFMRPPENAPLLWQETGGWHGGGLAYHAPFPYQVGQEPRETPCEYVPGGQCFYDVSYTGSESILRQWWDAGRDDDVVWRAAELLYREFFVDMTPEEHLRTPEEFLEALAKLVDDEETGK</sequence>
<dbReference type="Proteomes" id="UP001225356">
    <property type="component" value="Unassembled WGS sequence"/>
</dbReference>
<name>A0ABT9Q975_9ACTN</name>